<dbReference type="Proteomes" id="UP000005384">
    <property type="component" value="Unassembled WGS sequence"/>
</dbReference>
<keyword evidence="2" id="KW-0472">Membrane</keyword>
<feature type="transmembrane region" description="Helical" evidence="2">
    <location>
        <begin position="175"/>
        <end position="195"/>
    </location>
</feature>
<dbReference type="PATRIC" id="fig|742737.3.peg.428"/>
<feature type="compositionally biased region" description="Basic and acidic residues" evidence="1">
    <location>
        <begin position="1"/>
        <end position="10"/>
    </location>
</feature>
<dbReference type="HOGENOM" id="CLU_052630_0_0_9"/>
<protein>
    <recommendedName>
        <fullName evidence="5">DUF3810 domain-containing protein</fullName>
    </recommendedName>
</protein>
<evidence type="ECO:0000256" key="1">
    <source>
        <dbReference type="SAM" id="MobiDB-lite"/>
    </source>
</evidence>
<dbReference type="EMBL" id="ADLN01000001">
    <property type="protein sequence ID" value="EHI61976.1"/>
    <property type="molecule type" value="Genomic_DNA"/>
</dbReference>
<reference evidence="3 4" key="1">
    <citation type="submission" date="2011-08" db="EMBL/GenBank/DDBJ databases">
        <title>The Genome Sequence of Clostridium hathewayi WAL-18680.</title>
        <authorList>
            <consortium name="The Broad Institute Genome Sequencing Platform"/>
            <person name="Earl A."/>
            <person name="Ward D."/>
            <person name="Feldgarden M."/>
            <person name="Gevers D."/>
            <person name="Finegold S.M."/>
            <person name="Summanen P.H."/>
            <person name="Molitoris D.R."/>
            <person name="Song M."/>
            <person name="Daigneault M."/>
            <person name="Allen-Vercoe E."/>
            <person name="Young S.K."/>
            <person name="Zeng Q."/>
            <person name="Gargeya S."/>
            <person name="Fitzgerald M."/>
            <person name="Haas B."/>
            <person name="Abouelleil A."/>
            <person name="Alvarado L."/>
            <person name="Arachchi H.M."/>
            <person name="Berlin A."/>
            <person name="Brown A."/>
            <person name="Chapman S.B."/>
            <person name="Chen Z."/>
            <person name="Dunbar C."/>
            <person name="Freedman E."/>
            <person name="Gearin G."/>
            <person name="Gellesch M."/>
            <person name="Goldberg J."/>
            <person name="Griggs A."/>
            <person name="Gujja S."/>
            <person name="Heiman D."/>
            <person name="Howarth C."/>
            <person name="Larson L."/>
            <person name="Lui A."/>
            <person name="MacDonald P.J.P."/>
            <person name="Montmayeur A."/>
            <person name="Murphy C."/>
            <person name="Neiman D."/>
            <person name="Pearson M."/>
            <person name="Priest M."/>
            <person name="Roberts A."/>
            <person name="Saif S."/>
            <person name="Shea T."/>
            <person name="Shenoy N."/>
            <person name="Sisk P."/>
            <person name="Stolte C."/>
            <person name="Sykes S."/>
            <person name="Wortman J."/>
            <person name="Nusbaum C."/>
            <person name="Birren B."/>
        </authorList>
    </citation>
    <scope>NUCLEOTIDE SEQUENCE [LARGE SCALE GENOMIC DNA]</scope>
    <source>
        <strain evidence="3 4">WAL-18680</strain>
    </source>
</reference>
<dbReference type="Pfam" id="PF12725">
    <property type="entry name" value="DUF3810"/>
    <property type="match status" value="1"/>
</dbReference>
<dbReference type="InterPro" id="IPR024294">
    <property type="entry name" value="DUF3810"/>
</dbReference>
<comment type="caution">
    <text evidence="3">The sequence shown here is derived from an EMBL/GenBank/DDBJ whole genome shotgun (WGS) entry which is preliminary data.</text>
</comment>
<name>G5IA87_9FIRM</name>
<proteinExistence type="predicted"/>
<evidence type="ECO:0000256" key="2">
    <source>
        <dbReference type="SAM" id="Phobius"/>
    </source>
</evidence>
<dbReference type="RefSeq" id="WP_006778409.1">
    <property type="nucleotide sequence ID" value="NZ_CP040506.1"/>
</dbReference>
<dbReference type="AlphaFoldDB" id="G5IA87"/>
<accession>G5IA87</accession>
<keyword evidence="4" id="KW-1185">Reference proteome</keyword>
<evidence type="ECO:0008006" key="5">
    <source>
        <dbReference type="Google" id="ProtNLM"/>
    </source>
</evidence>
<feature type="transmembrane region" description="Helical" evidence="2">
    <location>
        <begin position="93"/>
        <end position="112"/>
    </location>
</feature>
<gene>
    <name evidence="3" type="ORF">HMPREF9473_00427</name>
</gene>
<feature type="region of interest" description="Disordered" evidence="1">
    <location>
        <begin position="1"/>
        <end position="52"/>
    </location>
</feature>
<evidence type="ECO:0000313" key="4">
    <source>
        <dbReference type="Proteomes" id="UP000005384"/>
    </source>
</evidence>
<keyword evidence="2" id="KW-1133">Transmembrane helix</keyword>
<organism evidence="3 4">
    <name type="scientific">Hungatella hathewayi WAL-18680</name>
    <dbReference type="NCBI Taxonomy" id="742737"/>
    <lineage>
        <taxon>Bacteria</taxon>
        <taxon>Bacillati</taxon>
        <taxon>Bacillota</taxon>
        <taxon>Clostridia</taxon>
        <taxon>Lachnospirales</taxon>
        <taxon>Lachnospiraceae</taxon>
        <taxon>Hungatella</taxon>
    </lineage>
</organism>
<feature type="transmembrane region" description="Helical" evidence="2">
    <location>
        <begin position="140"/>
        <end position="163"/>
    </location>
</feature>
<evidence type="ECO:0000313" key="3">
    <source>
        <dbReference type="EMBL" id="EHI61976.1"/>
    </source>
</evidence>
<keyword evidence="2" id="KW-0812">Transmembrane</keyword>
<sequence>MDNGKRDSRSKNSRNRNTSTGSIGSVKPVSVSGESRKARRKGAEKKGNNTVGVNLNLSSTGSAKAKVHSRNKSRNKIRKMIEKKRFFTREDRWYLIATVYLLVGAAVLQVIARQIVGFGQWYATHLYPVIVNVWGRFCGFFPFSVIEIGGYLTVLGLIVYGIYHRKEAGRIISRMVFILGALAFIYTTNCGINYYRRPFSSYLDLEVRESSVEELASLCQYLTDKVNETVDKTSMEKGWPREARECMVELGEEYPELGGYYPVPKPLAVSRILSVQQLCGVYAPFTVEANFNQEMTTYNIPHTMCHELSHLKGFMREDEANFIGYLACLKSDRRSFQYSGYLTGWVYATNALAKQDMDKYVELYRQLNEDTVRNLKENTEFWNQYDGKVAEVSNQMNDTYLKFNDQQDGVQSYGRMVDLMLAYYRESQ</sequence>